<dbReference type="Proteomes" id="UP000007752">
    <property type="component" value="Chromosome 2"/>
</dbReference>
<proteinExistence type="predicted"/>
<organism evidence="2">
    <name type="scientific">Oryza sativa subsp. japonica</name>
    <name type="common">Rice</name>
    <dbReference type="NCBI Taxonomy" id="39947"/>
    <lineage>
        <taxon>Eukaryota</taxon>
        <taxon>Viridiplantae</taxon>
        <taxon>Streptophyta</taxon>
        <taxon>Embryophyta</taxon>
        <taxon>Tracheophyta</taxon>
        <taxon>Spermatophyta</taxon>
        <taxon>Magnoliopsida</taxon>
        <taxon>Liliopsida</taxon>
        <taxon>Poales</taxon>
        <taxon>Poaceae</taxon>
        <taxon>BOP clade</taxon>
        <taxon>Oryzoideae</taxon>
        <taxon>Oryzeae</taxon>
        <taxon>Oryzinae</taxon>
        <taxon>Oryza</taxon>
        <taxon>Oryza sativa</taxon>
    </lineage>
</organism>
<feature type="compositionally biased region" description="Low complexity" evidence="1">
    <location>
        <begin position="94"/>
        <end position="108"/>
    </location>
</feature>
<evidence type="ECO:0000256" key="1">
    <source>
        <dbReference type="SAM" id="MobiDB-lite"/>
    </source>
</evidence>
<reference evidence="2" key="1">
    <citation type="journal article" date="2005" name="PLoS Biol.">
        <title>The genomes of Oryza sativa: a history of duplications.</title>
        <authorList>
            <person name="Yu J."/>
            <person name="Wang J."/>
            <person name="Lin W."/>
            <person name="Li S."/>
            <person name="Li H."/>
            <person name="Zhou J."/>
            <person name="Ni P."/>
            <person name="Dong W."/>
            <person name="Hu S."/>
            <person name="Zeng C."/>
            <person name="Zhang J."/>
            <person name="Zhang Y."/>
            <person name="Li R."/>
            <person name="Xu Z."/>
            <person name="Li S."/>
            <person name="Li X."/>
            <person name="Zheng H."/>
            <person name="Cong L."/>
            <person name="Lin L."/>
            <person name="Yin J."/>
            <person name="Geng J."/>
            <person name="Li G."/>
            <person name="Shi J."/>
            <person name="Liu J."/>
            <person name="Lv H."/>
            <person name="Li J."/>
            <person name="Wang J."/>
            <person name="Deng Y."/>
            <person name="Ran L."/>
            <person name="Shi X."/>
            <person name="Wang X."/>
            <person name="Wu Q."/>
            <person name="Li C."/>
            <person name="Ren X."/>
            <person name="Wang J."/>
            <person name="Wang X."/>
            <person name="Li D."/>
            <person name="Liu D."/>
            <person name="Zhang X."/>
            <person name="Ji Z."/>
            <person name="Zhao W."/>
            <person name="Sun Y."/>
            <person name="Zhang Z."/>
            <person name="Bao J."/>
            <person name="Han Y."/>
            <person name="Dong L."/>
            <person name="Ji J."/>
            <person name="Chen P."/>
            <person name="Wu S."/>
            <person name="Liu J."/>
            <person name="Xiao Y."/>
            <person name="Bu D."/>
            <person name="Tan J."/>
            <person name="Yang L."/>
            <person name="Ye C."/>
            <person name="Zhang J."/>
            <person name="Xu J."/>
            <person name="Zhou Y."/>
            <person name="Yu Y."/>
            <person name="Zhang B."/>
            <person name="Zhuang S."/>
            <person name="Wei H."/>
            <person name="Liu B."/>
            <person name="Lei M."/>
            <person name="Yu H."/>
            <person name="Li Y."/>
            <person name="Xu H."/>
            <person name="Wei S."/>
            <person name="He X."/>
            <person name="Fang L."/>
            <person name="Zhang Z."/>
            <person name="Zhang Y."/>
            <person name="Huang X."/>
            <person name="Su Z."/>
            <person name="Tong W."/>
            <person name="Li J."/>
            <person name="Tong Z."/>
            <person name="Li S."/>
            <person name="Ye J."/>
            <person name="Wang L."/>
            <person name="Fang L."/>
            <person name="Lei T."/>
            <person name="Chen C."/>
            <person name="Chen H."/>
            <person name="Xu Z."/>
            <person name="Li H."/>
            <person name="Huang H."/>
            <person name="Zhang F."/>
            <person name="Xu H."/>
            <person name="Li N."/>
            <person name="Zhao C."/>
            <person name="Li S."/>
            <person name="Dong L."/>
            <person name="Huang Y."/>
            <person name="Li L."/>
            <person name="Xi Y."/>
            <person name="Qi Q."/>
            <person name="Li W."/>
            <person name="Zhang B."/>
            <person name="Hu W."/>
            <person name="Zhang Y."/>
            <person name="Tian X."/>
            <person name="Jiao Y."/>
            <person name="Liang X."/>
            <person name="Jin J."/>
            <person name="Gao L."/>
            <person name="Zheng W."/>
            <person name="Hao B."/>
            <person name="Liu S."/>
            <person name="Wang W."/>
            <person name="Yuan L."/>
            <person name="Cao M."/>
            <person name="McDermott J."/>
            <person name="Samudrala R."/>
            <person name="Wang J."/>
            <person name="Wong G.K."/>
            <person name="Yang H."/>
        </authorList>
    </citation>
    <scope>NUCLEOTIDE SEQUENCE [LARGE SCALE GENOMIC DNA]</scope>
</reference>
<accession>B9F038</accession>
<gene>
    <name evidence="2" type="ORF">OsJ_06809</name>
</gene>
<dbReference type="AlphaFoldDB" id="B9F038"/>
<protein>
    <submittedName>
        <fullName evidence="2">Uncharacterized protein</fullName>
    </submittedName>
</protein>
<name>B9F038_ORYSJ</name>
<feature type="compositionally biased region" description="Gly residues" evidence="1">
    <location>
        <begin position="77"/>
        <end position="86"/>
    </location>
</feature>
<sequence>MPLRTFSAKETGPAATLLRVLEHPLAFSSSEGRTDANSSIGGRRRRWRDRSVGWAWLPPCCHQGGPAPCWRWATGGSNAGDGGCSGAGDDSDGDGSARTPAVEGRWAVGRGGGAAGNEARMLAVEVWLAEHGESGGAAGDSASTPTVKAWWAEDGEGAGAAGDG</sequence>
<evidence type="ECO:0000313" key="2">
    <source>
        <dbReference type="EMBL" id="EEE57029.1"/>
    </source>
</evidence>
<dbReference type="EMBL" id="CM000139">
    <property type="protein sequence ID" value="EEE57029.1"/>
    <property type="molecule type" value="Genomic_DNA"/>
</dbReference>
<reference evidence="2" key="2">
    <citation type="submission" date="2008-12" db="EMBL/GenBank/DDBJ databases">
        <title>Improved gene annotation of the rice (Oryza sativa) genomes.</title>
        <authorList>
            <person name="Wang J."/>
            <person name="Li R."/>
            <person name="Fan W."/>
            <person name="Huang Q."/>
            <person name="Zhang J."/>
            <person name="Zhou Y."/>
            <person name="Hu Y."/>
            <person name="Zi S."/>
            <person name="Li J."/>
            <person name="Ni P."/>
            <person name="Zheng H."/>
            <person name="Zhang Y."/>
            <person name="Zhao M."/>
            <person name="Hao Q."/>
            <person name="McDermott J."/>
            <person name="Samudrala R."/>
            <person name="Kristiansen K."/>
            <person name="Wong G.K.-S."/>
        </authorList>
    </citation>
    <scope>NUCLEOTIDE SEQUENCE</scope>
</reference>
<feature type="region of interest" description="Disordered" evidence="1">
    <location>
        <begin position="74"/>
        <end position="114"/>
    </location>
</feature>